<proteinExistence type="predicted"/>
<dbReference type="InterPro" id="IPR058706">
    <property type="entry name" value="zf-C2H2_AHC1-like"/>
</dbReference>
<organism evidence="3 4">
    <name type="scientific">Candidozyma haemuli</name>
    <dbReference type="NCBI Taxonomy" id="45357"/>
    <lineage>
        <taxon>Eukaryota</taxon>
        <taxon>Fungi</taxon>
        <taxon>Dikarya</taxon>
        <taxon>Ascomycota</taxon>
        <taxon>Saccharomycotina</taxon>
        <taxon>Pichiomycetes</taxon>
        <taxon>Metschnikowiaceae</taxon>
        <taxon>Candidozyma</taxon>
    </lineage>
</organism>
<feature type="compositionally biased region" description="Basic and acidic residues" evidence="1">
    <location>
        <begin position="594"/>
        <end position="630"/>
    </location>
</feature>
<evidence type="ECO:0000259" key="2">
    <source>
        <dbReference type="Pfam" id="PF25909"/>
    </source>
</evidence>
<reference evidence="3 4" key="1">
    <citation type="submission" date="2017-12" db="EMBL/GenBank/DDBJ databases">
        <title>Genome Sequence of a Multidrug-Resistant Candida haemulonii Isolate from a Patient with Chronic Leg Ulcers in Israel.</title>
        <authorList>
            <person name="Chow N.A."/>
            <person name="Gade L."/>
            <person name="Batra D."/>
            <person name="Rowe L.A."/>
            <person name="Ben-Ami R."/>
            <person name="Loparev V.N."/>
            <person name="Litvintseva A.P."/>
        </authorList>
    </citation>
    <scope>NUCLEOTIDE SEQUENCE [LARGE SCALE GENOMIC DNA]</scope>
    <source>
        <strain evidence="3 4">B11899</strain>
    </source>
</reference>
<dbReference type="AlphaFoldDB" id="A0A2V1APC2"/>
<feature type="region of interest" description="Disordered" evidence="1">
    <location>
        <begin position="497"/>
        <end position="527"/>
    </location>
</feature>
<dbReference type="GeneID" id="37006729"/>
<protein>
    <recommendedName>
        <fullName evidence="2">AHC1-like C2H2 zinc-finger domain-containing protein</fullName>
    </recommendedName>
</protein>
<comment type="caution">
    <text evidence="3">The sequence shown here is derived from an EMBL/GenBank/DDBJ whole genome shotgun (WGS) entry which is preliminary data.</text>
</comment>
<gene>
    <name evidence="3" type="ORF">CXQ85_001398</name>
</gene>
<feature type="region of interest" description="Disordered" evidence="1">
    <location>
        <begin position="569"/>
        <end position="658"/>
    </location>
</feature>
<dbReference type="EMBL" id="PKFO01000001">
    <property type="protein sequence ID" value="PVH19103.1"/>
    <property type="molecule type" value="Genomic_DNA"/>
</dbReference>
<keyword evidence="4" id="KW-1185">Reference proteome</keyword>
<sequence>MKTDVLGALKGYKSKRKRQILENKKALKKRSLGEFECDESFSSKELHRIFESSGTIRACSTPIKERNEVFGKLLDVQGAKKGALEKELVKANESKTAAKANLSNPTTTEAPKEESKVKKASGKRSNCSKGSRVLTPSTRANEVITTVRKRPQENPTQKKRKSAFSSPSASFEEIPNPTDDFHASPTPIAAKSIAHSTHEDETLPRPANTKNSDEDISAEKLRVRTLYQESLTPVGTPQIHAHPAERPQQAEAPVIDKESLMEKLHDIPTETLRSILMNQVDLEIRLKHRELRLTEEEIGKCEAQMLALRKFFDVPYDVSFNSEPNDFTLKYYDVLNKSLSVSYTKLQQQSYQEQPKFNEAVFETAPPEPAHYRTRSTTSSLRPSITGPGLRVAGCLYRRTDGIIVKLTCPDCHRSNFSSAQGFLNHSRIAHTKEYTSQDAAALRCGELLPDDFQDDEGVASLKSLRQKELDPSRNLNVNEIYFDGLSSTLNTVHRNSETPAYSHSRSASAVQDEEQLHPPVRNTHEEENKELMKKLIKSGVTQDAKEYQELVESARRDVPNSHLFEGEVEIESDSEGTPQSTTPLHTPATPRGQAERPKPSEKQTSRRGIVQEEEVKNRHPETGGKYENRLRRRKSRSFADLEGMRRGEEEAPKRRKR</sequence>
<name>A0A2V1APC2_9ASCO</name>
<dbReference type="VEuPathDB" id="FungiDB:CXQ85_001398"/>
<evidence type="ECO:0000256" key="1">
    <source>
        <dbReference type="SAM" id="MobiDB-lite"/>
    </source>
</evidence>
<feature type="region of interest" description="Disordered" evidence="1">
    <location>
        <begin position="95"/>
        <end position="216"/>
    </location>
</feature>
<evidence type="ECO:0000313" key="3">
    <source>
        <dbReference type="EMBL" id="PVH19103.1"/>
    </source>
</evidence>
<dbReference type="Proteomes" id="UP000244309">
    <property type="component" value="Unassembled WGS sequence"/>
</dbReference>
<feature type="compositionally biased region" description="Basic and acidic residues" evidence="1">
    <location>
        <begin position="638"/>
        <end position="658"/>
    </location>
</feature>
<feature type="compositionally biased region" description="Low complexity" evidence="1">
    <location>
        <begin position="163"/>
        <end position="175"/>
    </location>
</feature>
<feature type="compositionally biased region" description="Polar residues" evidence="1">
    <location>
        <begin position="123"/>
        <end position="144"/>
    </location>
</feature>
<feature type="compositionally biased region" description="Polar residues" evidence="1">
    <location>
        <begin position="576"/>
        <end position="585"/>
    </location>
</feature>
<dbReference type="STRING" id="45357.A0A2V1APC2"/>
<feature type="compositionally biased region" description="Polar residues" evidence="1">
    <location>
        <begin position="497"/>
        <end position="510"/>
    </location>
</feature>
<accession>A0A2V1APC2</accession>
<dbReference type="OrthoDB" id="5355528at2759"/>
<dbReference type="RefSeq" id="XP_025340043.1">
    <property type="nucleotide sequence ID" value="XM_025485112.1"/>
</dbReference>
<dbReference type="Pfam" id="PF25909">
    <property type="entry name" value="zf-C2H2_AHC1"/>
    <property type="match status" value="1"/>
</dbReference>
<evidence type="ECO:0000313" key="4">
    <source>
        <dbReference type="Proteomes" id="UP000244309"/>
    </source>
</evidence>
<feature type="domain" description="AHC1-like C2H2 zinc-finger" evidence="2">
    <location>
        <begin position="396"/>
        <end position="476"/>
    </location>
</feature>